<reference evidence="1 2" key="1">
    <citation type="journal article" date="2018" name="New Phytol.">
        <title>Phylogenomics of Endogonaceae and evolution of mycorrhizas within Mucoromycota.</title>
        <authorList>
            <person name="Chang Y."/>
            <person name="Desiro A."/>
            <person name="Na H."/>
            <person name="Sandor L."/>
            <person name="Lipzen A."/>
            <person name="Clum A."/>
            <person name="Barry K."/>
            <person name="Grigoriev I.V."/>
            <person name="Martin F.M."/>
            <person name="Stajich J.E."/>
            <person name="Smith M.E."/>
            <person name="Bonito G."/>
            <person name="Spatafora J.W."/>
        </authorList>
    </citation>
    <scope>NUCLEOTIDE SEQUENCE [LARGE SCALE GENOMIC DNA]</scope>
    <source>
        <strain evidence="1 2">GMNB39</strain>
    </source>
</reference>
<dbReference type="AlphaFoldDB" id="A0A433D927"/>
<protein>
    <submittedName>
        <fullName evidence="1">Uncharacterized protein</fullName>
    </submittedName>
</protein>
<sequence length="451" mass="52304">MEPPSVPQSMDVLKRLFSTCSPELVRYIFSFTTREHASATGLFDLALQLPLLPDETTPFNYYTPLTKVEQAIKASDLPLLRYLLNTDHRKGKWLFLNRCSPNLYNHHVFMYLFTLLDAESPLLLDTDAHEQYSTIFAKIRQWATEISPPRIDILEWLHNSNLARQTSPTGTCCLTESPDHLIRLAFEHNWTDALVYLHSERAANSKPGPTSRTSPLSQTLWPNSLCSPKIHAPSVAIDGYPKIGWWGLLALYESHADEMNIRDASNSINVATSRMLRYRLEHYYLGRGIIDAVESRDEHVVGYLRRYFPQVRPTVHVVYAAIRNNDAEQLVFVHERYPDLFRDIGFSHVLRELKAYYCQTRDRAEGKKSTARLLQLLESASILREGLPWLMERGLFLEALRARDFEFLSWSLSWQEYRHRFKKGDLEKWRIAAMKEGCGRKELVELLDECL</sequence>
<evidence type="ECO:0000313" key="2">
    <source>
        <dbReference type="Proteomes" id="UP000268093"/>
    </source>
</evidence>
<proteinExistence type="predicted"/>
<keyword evidence="2" id="KW-1185">Reference proteome</keyword>
<dbReference type="OrthoDB" id="186072at2759"/>
<accession>A0A433D927</accession>
<gene>
    <name evidence="1" type="ORF">BC936DRAFT_145806</name>
</gene>
<organism evidence="1 2">
    <name type="scientific">Jimgerdemannia flammicorona</name>
    <dbReference type="NCBI Taxonomy" id="994334"/>
    <lineage>
        <taxon>Eukaryota</taxon>
        <taxon>Fungi</taxon>
        <taxon>Fungi incertae sedis</taxon>
        <taxon>Mucoromycota</taxon>
        <taxon>Mucoromycotina</taxon>
        <taxon>Endogonomycetes</taxon>
        <taxon>Endogonales</taxon>
        <taxon>Endogonaceae</taxon>
        <taxon>Jimgerdemannia</taxon>
    </lineage>
</organism>
<dbReference type="EMBL" id="RBNI01004601">
    <property type="protein sequence ID" value="RUP47374.1"/>
    <property type="molecule type" value="Genomic_DNA"/>
</dbReference>
<name>A0A433D927_9FUNG</name>
<comment type="caution">
    <text evidence="1">The sequence shown here is derived from an EMBL/GenBank/DDBJ whole genome shotgun (WGS) entry which is preliminary data.</text>
</comment>
<dbReference type="Proteomes" id="UP000268093">
    <property type="component" value="Unassembled WGS sequence"/>
</dbReference>
<evidence type="ECO:0000313" key="1">
    <source>
        <dbReference type="EMBL" id="RUP47374.1"/>
    </source>
</evidence>